<evidence type="ECO:0000313" key="2">
    <source>
        <dbReference type="EMBL" id="QAB18781.1"/>
    </source>
</evidence>
<organism evidence="2 3">
    <name type="scientific">Leucobacter muris</name>
    <dbReference type="NCBI Taxonomy" id="1935379"/>
    <lineage>
        <taxon>Bacteria</taxon>
        <taxon>Bacillati</taxon>
        <taxon>Actinomycetota</taxon>
        <taxon>Actinomycetes</taxon>
        <taxon>Micrococcales</taxon>
        <taxon>Microbacteriaceae</taxon>
        <taxon>Leucobacter</taxon>
    </lineage>
</organism>
<evidence type="ECO:0000256" key="1">
    <source>
        <dbReference type="SAM" id="MobiDB-lite"/>
    </source>
</evidence>
<gene>
    <name evidence="2" type="ORF">Leucomu_13455</name>
</gene>
<dbReference type="Proteomes" id="UP000285768">
    <property type="component" value="Chromosome"/>
</dbReference>
<feature type="region of interest" description="Disordered" evidence="1">
    <location>
        <begin position="80"/>
        <end position="100"/>
    </location>
</feature>
<name>A0ABX5QIL2_9MICO</name>
<sequence length="100" mass="10230">MAVQIGSVIGRVLIQIGDGDAIEVGTLDIGSISASTSQAPQCRCREGDDAHAHVKLHLNAHDHDTVADALAESLRGTVADRGRPVGGVPRGGGAVRSREG</sequence>
<accession>A0ABX5QIL2</accession>
<keyword evidence="3" id="KW-1185">Reference proteome</keyword>
<proteinExistence type="predicted"/>
<evidence type="ECO:0000313" key="3">
    <source>
        <dbReference type="Proteomes" id="UP000285768"/>
    </source>
</evidence>
<feature type="compositionally biased region" description="Gly residues" evidence="1">
    <location>
        <begin position="84"/>
        <end position="94"/>
    </location>
</feature>
<dbReference type="RefSeq" id="WP_128387523.1">
    <property type="nucleotide sequence ID" value="NZ_CP035037.1"/>
</dbReference>
<reference evidence="2 3" key="1">
    <citation type="submission" date="2019-01" db="EMBL/GenBank/DDBJ databases">
        <title>Leucobacter muris sp. nov. isolated from the nose of a laboratory mouse.</title>
        <authorList>
            <person name="Benga L."/>
            <person name="Sproeer C."/>
            <person name="Schumann P."/>
            <person name="Verbarg S."/>
            <person name="Bunk B."/>
            <person name="Engelhardt E."/>
            <person name="Benten P.M."/>
            <person name="Sager M."/>
        </authorList>
    </citation>
    <scope>NUCLEOTIDE SEQUENCE [LARGE SCALE GENOMIC DNA]</scope>
    <source>
        <strain evidence="2 3">DSM 101948</strain>
    </source>
</reference>
<dbReference type="EMBL" id="CP035037">
    <property type="protein sequence ID" value="QAB18781.1"/>
    <property type="molecule type" value="Genomic_DNA"/>
</dbReference>
<protein>
    <submittedName>
        <fullName evidence="2">Uncharacterized protein</fullName>
    </submittedName>
</protein>